<accession>A0A443ZJC8</accession>
<organism evidence="4 5">
    <name type="scientific">Pseudomonas alkylphenolica</name>
    <dbReference type="NCBI Taxonomy" id="237609"/>
    <lineage>
        <taxon>Bacteria</taxon>
        <taxon>Pseudomonadati</taxon>
        <taxon>Pseudomonadota</taxon>
        <taxon>Gammaproteobacteria</taxon>
        <taxon>Pseudomonadales</taxon>
        <taxon>Pseudomonadaceae</taxon>
        <taxon>Pseudomonas</taxon>
    </lineage>
</organism>
<dbReference type="OrthoDB" id="9777345at2"/>
<dbReference type="Gene3D" id="2.60.40.1610">
    <property type="entry name" value="Domain of unknown function DUF1254"/>
    <property type="match status" value="1"/>
</dbReference>
<dbReference type="Pfam" id="PF06863">
    <property type="entry name" value="DUF1254"/>
    <property type="match status" value="1"/>
</dbReference>
<evidence type="ECO:0000313" key="5">
    <source>
        <dbReference type="Proteomes" id="UP000288983"/>
    </source>
</evidence>
<evidence type="ECO:0000313" key="4">
    <source>
        <dbReference type="EMBL" id="RWU18946.1"/>
    </source>
</evidence>
<sequence>MKATSRGALGTGAFAMACLAALIQPASGSSAPITAESPTIASDQQVSDAYIYLLGRLLVMRQQQLDFQDGMQWNQLVHRKPGAVDWPNPNLDVAYSEAWVAVDERSCTQVSVPKISGRYYTVQFLNGWGETLANINERTFSERPDGDFAVCLQGAKVDLPASVQRIDLPVRTARVLTRVELGDDWNKAEQLQSQFSLRPTGTPELPPVPKGLVFALNKLPGVEAFEAASLALQEPDLNPGMQAQQAQVRAIAEQLRHPDQRARIDQQIKTQAFNDLARAAPTLGRGVIGNGWVRPAASGAYGSDYLARTLVDLGGIWANTQQEVNYFRSALDVDGKVLEGGQSYALTFPGGQLPSGFARYFWSVTAVNSKTFKVLPNALDRFTLNNQSDLKRNADGSLTLYFGPKLPHGAPQGNWLPTVADQSFRLMLRFYGPEGPVAEGKYFPPALVRL</sequence>
<dbReference type="EMBL" id="QJRG01000048">
    <property type="protein sequence ID" value="RWU18946.1"/>
    <property type="molecule type" value="Genomic_DNA"/>
</dbReference>
<dbReference type="SUPFAM" id="SSF160935">
    <property type="entry name" value="VPA0735-like"/>
    <property type="match status" value="1"/>
</dbReference>
<reference evidence="4 5" key="1">
    <citation type="submission" date="2018-06" db="EMBL/GenBank/DDBJ databases">
        <title>Bacteria isolated from soil of Wuhan.</title>
        <authorList>
            <person name="Wei X."/>
            <person name="Chunhua H."/>
        </authorList>
    </citation>
    <scope>NUCLEOTIDE SEQUENCE [LARGE SCALE GENOMIC DNA]</scope>
    <source>
        <strain evidence="5">xwS2</strain>
    </source>
</reference>
<dbReference type="Proteomes" id="UP000288983">
    <property type="component" value="Unassembled WGS sequence"/>
</dbReference>
<evidence type="ECO:0000259" key="3">
    <source>
        <dbReference type="Pfam" id="PF06863"/>
    </source>
</evidence>
<comment type="caution">
    <text evidence="4">The sequence shown here is derived from an EMBL/GenBank/DDBJ whole genome shotgun (WGS) entry which is preliminary data.</text>
</comment>
<dbReference type="InterPro" id="IPR037049">
    <property type="entry name" value="DUF1214_C_sf"/>
</dbReference>
<dbReference type="AlphaFoldDB" id="A0A443ZJC8"/>
<proteinExistence type="predicted"/>
<dbReference type="InterPro" id="IPR010679">
    <property type="entry name" value="DUF1254"/>
</dbReference>
<dbReference type="PANTHER" id="PTHR36509">
    <property type="entry name" value="BLL3101 PROTEIN"/>
    <property type="match status" value="1"/>
</dbReference>
<gene>
    <name evidence="4" type="ORF">DM813_21725</name>
</gene>
<protein>
    <submittedName>
        <fullName evidence="4">DUF1254 domain-containing protein</fullName>
    </submittedName>
</protein>
<name>A0A443ZJC8_9PSED</name>
<feature type="signal peptide" evidence="1">
    <location>
        <begin position="1"/>
        <end position="28"/>
    </location>
</feature>
<feature type="chain" id="PRO_5019466845" evidence="1">
    <location>
        <begin position="29"/>
        <end position="450"/>
    </location>
</feature>
<dbReference type="PROSITE" id="PS51257">
    <property type="entry name" value="PROKAR_LIPOPROTEIN"/>
    <property type="match status" value="1"/>
</dbReference>
<dbReference type="Pfam" id="PF06742">
    <property type="entry name" value="DUF1214"/>
    <property type="match status" value="1"/>
</dbReference>
<dbReference type="InterPro" id="IPR010621">
    <property type="entry name" value="DUF1214"/>
</dbReference>
<evidence type="ECO:0000259" key="2">
    <source>
        <dbReference type="Pfam" id="PF06742"/>
    </source>
</evidence>
<feature type="domain" description="DUF1254" evidence="3">
    <location>
        <begin position="74"/>
        <end position="199"/>
    </location>
</feature>
<feature type="domain" description="DUF1214" evidence="2">
    <location>
        <begin position="325"/>
        <end position="434"/>
    </location>
</feature>
<keyword evidence="1" id="KW-0732">Signal</keyword>
<evidence type="ECO:0000256" key="1">
    <source>
        <dbReference type="SAM" id="SignalP"/>
    </source>
</evidence>
<dbReference type="PANTHER" id="PTHR36509:SF2">
    <property type="entry name" value="BLL3101 PROTEIN"/>
    <property type="match status" value="1"/>
</dbReference>
<dbReference type="InterPro" id="IPR037050">
    <property type="entry name" value="DUF1254_sf"/>
</dbReference>
<dbReference type="Gene3D" id="2.60.120.600">
    <property type="entry name" value="Domain of unknown function DUF1214, C-terminal domain"/>
    <property type="match status" value="1"/>
</dbReference>
<dbReference type="RefSeq" id="WP_128325431.1">
    <property type="nucleotide sequence ID" value="NZ_QJRG01000048.1"/>
</dbReference>